<reference evidence="2 3" key="1">
    <citation type="submission" date="2017-06" db="EMBL/GenBank/DDBJ databases">
        <authorList>
            <person name="Kim H.J."/>
            <person name="Triplett B.A."/>
        </authorList>
    </citation>
    <scope>NUCLEOTIDE SEQUENCE [LARGE SCALE GENOMIC DNA]</scope>
    <source>
        <strain evidence="2 3">U15</strain>
    </source>
</reference>
<dbReference type="RefSeq" id="WP_089401461.1">
    <property type="nucleotide sequence ID" value="NZ_FZOT01000023.1"/>
</dbReference>
<dbReference type="Proteomes" id="UP000198284">
    <property type="component" value="Unassembled WGS sequence"/>
</dbReference>
<feature type="chain" id="PRO_5013280646" evidence="1">
    <location>
        <begin position="24"/>
        <end position="247"/>
    </location>
</feature>
<dbReference type="PANTHER" id="PTHR30632">
    <property type="entry name" value="MOLYBDATE-BINDING PERIPLASMIC PROTEIN"/>
    <property type="match status" value="1"/>
</dbReference>
<feature type="signal peptide" evidence="1">
    <location>
        <begin position="1"/>
        <end position="23"/>
    </location>
</feature>
<dbReference type="PANTHER" id="PTHR30632:SF11">
    <property type="entry name" value="BLR4797 PROTEIN"/>
    <property type="match status" value="1"/>
</dbReference>
<name>A0A239LJM3_9BURK</name>
<evidence type="ECO:0000256" key="1">
    <source>
        <dbReference type="SAM" id="SignalP"/>
    </source>
</evidence>
<dbReference type="SUPFAM" id="SSF53850">
    <property type="entry name" value="Periplasmic binding protein-like II"/>
    <property type="match status" value="1"/>
</dbReference>
<evidence type="ECO:0000313" key="3">
    <source>
        <dbReference type="Proteomes" id="UP000198284"/>
    </source>
</evidence>
<dbReference type="GO" id="GO:0030973">
    <property type="term" value="F:molybdate ion binding"/>
    <property type="evidence" value="ECO:0007669"/>
    <property type="project" value="TreeGrafter"/>
</dbReference>
<accession>A0A239LJM3</accession>
<proteinExistence type="predicted"/>
<dbReference type="AlphaFoldDB" id="A0A239LJM3"/>
<dbReference type="OrthoDB" id="8216219at2"/>
<dbReference type="Pfam" id="PF13531">
    <property type="entry name" value="SBP_bac_11"/>
    <property type="match status" value="1"/>
</dbReference>
<organism evidence="2 3">
    <name type="scientific">Noviherbaspirillum humi</name>
    <dbReference type="NCBI Taxonomy" id="1688639"/>
    <lineage>
        <taxon>Bacteria</taxon>
        <taxon>Pseudomonadati</taxon>
        <taxon>Pseudomonadota</taxon>
        <taxon>Betaproteobacteria</taxon>
        <taxon>Burkholderiales</taxon>
        <taxon>Oxalobacteraceae</taxon>
        <taxon>Noviherbaspirillum</taxon>
    </lineage>
</organism>
<protein>
    <submittedName>
        <fullName evidence="2">Molybdate transport system substrate-binding protein</fullName>
    </submittedName>
</protein>
<dbReference type="EMBL" id="FZOT01000023">
    <property type="protein sequence ID" value="SNT29869.1"/>
    <property type="molecule type" value="Genomic_DNA"/>
</dbReference>
<keyword evidence="3" id="KW-1185">Reference proteome</keyword>
<sequence length="247" mass="25608">MTRSALGPALLAALASITQPVLAAEFTVLSGGAVEPGLHAVADAFQQESGHVPMITYNTAPQIAKRIAADEKWDVVIAPTAGINDFVKSAKLSGEPTYVGQVGVGVAVRPGAPTPDISSADALKRSILDADSIVYNKASTGVYMESLLKKMGIAEQVEAKTTRYPDGAAVLDHVLAGKGKEIGFGAVTEILLKKDKGLKLVGLLPPEAQNFTRYSAVAAESEPGKAFVRFLASPKAKGLLDKAGVGQ</sequence>
<dbReference type="InterPro" id="IPR050682">
    <property type="entry name" value="ModA/WtpA"/>
</dbReference>
<dbReference type="GO" id="GO:0015689">
    <property type="term" value="P:molybdate ion transport"/>
    <property type="evidence" value="ECO:0007669"/>
    <property type="project" value="TreeGrafter"/>
</dbReference>
<evidence type="ECO:0000313" key="2">
    <source>
        <dbReference type="EMBL" id="SNT29869.1"/>
    </source>
</evidence>
<dbReference type="Gene3D" id="3.40.190.10">
    <property type="entry name" value="Periplasmic binding protein-like II"/>
    <property type="match status" value="2"/>
</dbReference>
<keyword evidence="1" id="KW-0732">Signal</keyword>
<gene>
    <name evidence="2" type="ORF">SAMN06265795_12312</name>
</gene>